<feature type="domain" description="VapC50 C-terminal" evidence="2">
    <location>
        <begin position="122"/>
        <end position="170"/>
    </location>
</feature>
<reference evidence="4" key="1">
    <citation type="journal article" date="2019" name="Int. J. Syst. Evol. Microbiol.">
        <title>The Global Catalogue of Microorganisms (GCM) 10K type strain sequencing project: providing services to taxonomists for standard genome sequencing and annotation.</title>
        <authorList>
            <consortium name="The Broad Institute Genomics Platform"/>
            <consortium name="The Broad Institute Genome Sequencing Center for Infectious Disease"/>
            <person name="Wu L."/>
            <person name="Ma J."/>
        </authorList>
    </citation>
    <scope>NUCLEOTIDE SEQUENCE [LARGE SCALE GENOMIC DNA]</scope>
    <source>
        <strain evidence="4">CGMCC 1.12286</strain>
    </source>
</reference>
<dbReference type="EMBL" id="JBHUCX010000018">
    <property type="protein sequence ID" value="MFD1674310.1"/>
    <property type="molecule type" value="Genomic_DNA"/>
</dbReference>
<name>A0ABW4JEG2_9BACL</name>
<keyword evidence="4" id="KW-1185">Reference proteome</keyword>
<dbReference type="InterPro" id="IPR002716">
    <property type="entry name" value="PIN_dom"/>
</dbReference>
<dbReference type="RefSeq" id="WP_377942174.1">
    <property type="nucleotide sequence ID" value="NZ_JBHUCX010000018.1"/>
</dbReference>
<dbReference type="SUPFAM" id="SSF88723">
    <property type="entry name" value="PIN domain-like"/>
    <property type="match status" value="1"/>
</dbReference>
<evidence type="ECO:0000259" key="1">
    <source>
        <dbReference type="Pfam" id="PF13470"/>
    </source>
</evidence>
<dbReference type="Pfam" id="PF13470">
    <property type="entry name" value="PIN_3"/>
    <property type="match status" value="1"/>
</dbReference>
<comment type="caution">
    <text evidence="3">The sequence shown here is derived from an EMBL/GenBank/DDBJ whole genome shotgun (WGS) entry which is preliminary data.</text>
</comment>
<dbReference type="InterPro" id="IPR029060">
    <property type="entry name" value="PIN-like_dom_sf"/>
</dbReference>
<feature type="domain" description="PIN" evidence="1">
    <location>
        <begin position="4"/>
        <end position="105"/>
    </location>
</feature>
<protein>
    <submittedName>
        <fullName evidence="3">PIN domain-containing protein</fullName>
    </submittedName>
</protein>
<evidence type="ECO:0000259" key="2">
    <source>
        <dbReference type="Pfam" id="PF26343"/>
    </source>
</evidence>
<organism evidence="3 4">
    <name type="scientific">Alicyclobacillus fodiniaquatilis</name>
    <dbReference type="NCBI Taxonomy" id="1661150"/>
    <lineage>
        <taxon>Bacteria</taxon>
        <taxon>Bacillati</taxon>
        <taxon>Bacillota</taxon>
        <taxon>Bacilli</taxon>
        <taxon>Bacillales</taxon>
        <taxon>Alicyclobacillaceae</taxon>
        <taxon>Alicyclobacillus</taxon>
    </lineage>
</organism>
<dbReference type="Pfam" id="PF26343">
    <property type="entry name" value="VapC50_C"/>
    <property type="match status" value="1"/>
</dbReference>
<accession>A0ABW4JEG2</accession>
<gene>
    <name evidence="3" type="ORF">ACFSB2_06265</name>
</gene>
<dbReference type="InterPro" id="IPR058652">
    <property type="entry name" value="VapC50_C"/>
</dbReference>
<dbReference type="Proteomes" id="UP001597079">
    <property type="component" value="Unassembled WGS sequence"/>
</dbReference>
<proteinExistence type="predicted"/>
<evidence type="ECO:0000313" key="3">
    <source>
        <dbReference type="EMBL" id="MFD1674310.1"/>
    </source>
</evidence>
<sequence length="186" mass="20822">MIAFLDACVLYPSTLRDVLLTLSDGGLYQVRWSSDVLDEMERNLVKSGRADGRVRGIIESAFPDAMVGKDEYSSRIQDMPNHPKDRHVLAAAIACEADILVTANLKDFRELPMNCKTVIQHPDDFLLDQLNDSPHKLLDSLKGMAAYRHFPLDTIPGILNALHKTAPNFVMQAFDILPRYQKGCPV</sequence>
<evidence type="ECO:0000313" key="4">
    <source>
        <dbReference type="Proteomes" id="UP001597079"/>
    </source>
</evidence>